<dbReference type="EMBL" id="CAADFU010000123">
    <property type="protein sequence ID" value="VFK48391.1"/>
    <property type="molecule type" value="Genomic_DNA"/>
</dbReference>
<dbReference type="EMBL" id="CAADHB010000119">
    <property type="protein sequence ID" value="VFK80479.1"/>
    <property type="molecule type" value="Genomic_DNA"/>
</dbReference>
<evidence type="ECO:0000313" key="2">
    <source>
        <dbReference type="EMBL" id="VFK48391.1"/>
    </source>
</evidence>
<dbReference type="EMBL" id="CAADFR010000125">
    <property type="protein sequence ID" value="VFK42596.1"/>
    <property type="molecule type" value="Genomic_DNA"/>
</dbReference>
<accession>A0A451BQ94</accession>
<organism evidence="3">
    <name type="scientific">Candidatus Kentrum sp. SD</name>
    <dbReference type="NCBI Taxonomy" id="2126332"/>
    <lineage>
        <taxon>Bacteria</taxon>
        <taxon>Pseudomonadati</taxon>
        <taxon>Pseudomonadota</taxon>
        <taxon>Gammaproteobacteria</taxon>
        <taxon>Candidatus Kentrum</taxon>
    </lineage>
</organism>
<proteinExistence type="predicted"/>
<evidence type="ECO:0000313" key="1">
    <source>
        <dbReference type="EMBL" id="VFK42596.1"/>
    </source>
</evidence>
<gene>
    <name evidence="3" type="ORF">BECKSD772D_GA0070982_11193</name>
    <name evidence="2" type="ORF">BECKSD772E_GA0070983_11238</name>
    <name evidence="1" type="ORF">BECKSD772F_GA0070984_11258</name>
</gene>
<dbReference type="AlphaFoldDB" id="A0A451BQ94"/>
<protein>
    <submittedName>
        <fullName evidence="3">Uncharacterized protein</fullName>
    </submittedName>
</protein>
<name>A0A451BQ94_9GAMM</name>
<sequence>MAPWEAAMMSRAPKRASVTYWKVSGLPSPTAAGEAHGQRRIEISVFVGGGAGKIDDCHNGWHG</sequence>
<reference evidence="3" key="1">
    <citation type="submission" date="2019-02" db="EMBL/GenBank/DDBJ databases">
        <authorList>
            <person name="Gruber-Vodicka R. H."/>
            <person name="Seah K. B. B."/>
        </authorList>
    </citation>
    <scope>NUCLEOTIDE SEQUENCE</scope>
    <source>
        <strain evidence="3">BECK_S127</strain>
        <strain evidence="2">BECK_S1320</strain>
        <strain evidence="1">BECK_S1321</strain>
    </source>
</reference>
<evidence type="ECO:0000313" key="3">
    <source>
        <dbReference type="EMBL" id="VFK80479.1"/>
    </source>
</evidence>